<evidence type="ECO:0000313" key="2">
    <source>
        <dbReference type="EMBL" id="KAL0440151.1"/>
    </source>
</evidence>
<dbReference type="Gene3D" id="3.30.420.10">
    <property type="entry name" value="Ribonuclease H-like superfamily/Ribonuclease H"/>
    <property type="match status" value="1"/>
</dbReference>
<name>A0AAW2WFX8_9LAMI</name>
<evidence type="ECO:0000259" key="1">
    <source>
        <dbReference type="PROSITE" id="PS50994"/>
    </source>
</evidence>
<dbReference type="PROSITE" id="PS50994">
    <property type="entry name" value="INTEGRASE"/>
    <property type="match status" value="1"/>
</dbReference>
<organism evidence="2">
    <name type="scientific">Sesamum latifolium</name>
    <dbReference type="NCBI Taxonomy" id="2727402"/>
    <lineage>
        <taxon>Eukaryota</taxon>
        <taxon>Viridiplantae</taxon>
        <taxon>Streptophyta</taxon>
        <taxon>Embryophyta</taxon>
        <taxon>Tracheophyta</taxon>
        <taxon>Spermatophyta</taxon>
        <taxon>Magnoliopsida</taxon>
        <taxon>eudicotyledons</taxon>
        <taxon>Gunneridae</taxon>
        <taxon>Pentapetalae</taxon>
        <taxon>asterids</taxon>
        <taxon>lamiids</taxon>
        <taxon>Lamiales</taxon>
        <taxon>Pedaliaceae</taxon>
        <taxon>Sesamum</taxon>
    </lineage>
</organism>
<comment type="caution">
    <text evidence="2">The sequence shown here is derived from an EMBL/GenBank/DDBJ whole genome shotgun (WGS) entry which is preliminary data.</text>
</comment>
<dbReference type="PANTHER" id="PTHR48475">
    <property type="entry name" value="RIBONUCLEASE H"/>
    <property type="match status" value="1"/>
</dbReference>
<dbReference type="GO" id="GO:0003676">
    <property type="term" value="F:nucleic acid binding"/>
    <property type="evidence" value="ECO:0007669"/>
    <property type="project" value="InterPro"/>
</dbReference>
<dbReference type="InterPro" id="IPR001584">
    <property type="entry name" value="Integrase_cat-core"/>
</dbReference>
<feature type="domain" description="Integrase catalytic" evidence="1">
    <location>
        <begin position="1"/>
        <end position="80"/>
    </location>
</feature>
<dbReference type="EMBL" id="JACGWN010000008">
    <property type="protein sequence ID" value="KAL0440151.1"/>
    <property type="molecule type" value="Genomic_DNA"/>
</dbReference>
<dbReference type="PANTHER" id="PTHR48475:SF1">
    <property type="entry name" value="RNASE H TYPE-1 DOMAIN-CONTAINING PROTEIN"/>
    <property type="match status" value="1"/>
</dbReference>
<reference evidence="2" key="2">
    <citation type="journal article" date="2024" name="Plant">
        <title>Genomic evolution and insights into agronomic trait innovations of Sesamum species.</title>
        <authorList>
            <person name="Miao H."/>
            <person name="Wang L."/>
            <person name="Qu L."/>
            <person name="Liu H."/>
            <person name="Sun Y."/>
            <person name="Le M."/>
            <person name="Wang Q."/>
            <person name="Wei S."/>
            <person name="Zheng Y."/>
            <person name="Lin W."/>
            <person name="Duan Y."/>
            <person name="Cao H."/>
            <person name="Xiong S."/>
            <person name="Wang X."/>
            <person name="Wei L."/>
            <person name="Li C."/>
            <person name="Ma Q."/>
            <person name="Ju M."/>
            <person name="Zhao R."/>
            <person name="Li G."/>
            <person name="Mu C."/>
            <person name="Tian Q."/>
            <person name="Mei H."/>
            <person name="Zhang T."/>
            <person name="Gao T."/>
            <person name="Zhang H."/>
        </authorList>
    </citation>
    <scope>NUCLEOTIDE SEQUENCE</scope>
    <source>
        <strain evidence="2">KEN1</strain>
    </source>
</reference>
<protein>
    <recommendedName>
        <fullName evidence="1">Integrase catalytic domain-containing protein</fullName>
    </recommendedName>
</protein>
<dbReference type="InterPro" id="IPR036397">
    <property type="entry name" value="RNaseH_sf"/>
</dbReference>
<gene>
    <name evidence="2" type="ORF">Slati_2498100</name>
</gene>
<dbReference type="SUPFAM" id="SSF53098">
    <property type="entry name" value="Ribonuclease H-like"/>
    <property type="match status" value="1"/>
</dbReference>
<reference evidence="2" key="1">
    <citation type="submission" date="2020-06" db="EMBL/GenBank/DDBJ databases">
        <authorList>
            <person name="Li T."/>
            <person name="Hu X."/>
            <person name="Zhang T."/>
            <person name="Song X."/>
            <person name="Zhang H."/>
            <person name="Dai N."/>
            <person name="Sheng W."/>
            <person name="Hou X."/>
            <person name="Wei L."/>
        </authorList>
    </citation>
    <scope>NUCLEOTIDE SEQUENCE</scope>
    <source>
        <strain evidence="2">KEN1</strain>
        <tissue evidence="2">Leaf</tissue>
    </source>
</reference>
<sequence length="111" mass="12754">MVSVLLKKYSVNHQVSTAYPPQTNGQAEVSNREIKSILEKTVNPNRKDWSIRLDDALWAYRTAYKTPIGMSPYRLIFGKPCHLPVELEHRALWAIKQLNMTMDEAGGQRKL</sequence>
<dbReference type="InterPro" id="IPR012337">
    <property type="entry name" value="RNaseH-like_sf"/>
</dbReference>
<dbReference type="AlphaFoldDB" id="A0AAW2WFX8"/>
<proteinExistence type="predicted"/>
<dbReference type="GO" id="GO:0015074">
    <property type="term" value="P:DNA integration"/>
    <property type="evidence" value="ECO:0007669"/>
    <property type="project" value="InterPro"/>
</dbReference>
<accession>A0AAW2WFX8</accession>